<dbReference type="Proteomes" id="UP000256690">
    <property type="component" value="Unassembled WGS sequence"/>
</dbReference>
<dbReference type="STRING" id="1810919.A0A3D8SW43"/>
<evidence type="ECO:0000313" key="3">
    <source>
        <dbReference type="Proteomes" id="UP000256690"/>
    </source>
</evidence>
<dbReference type="InterPro" id="IPR036291">
    <property type="entry name" value="NAD(P)-bd_dom_sf"/>
</dbReference>
<dbReference type="InterPro" id="IPR008927">
    <property type="entry name" value="6-PGluconate_DH-like_C_sf"/>
</dbReference>
<dbReference type="SUPFAM" id="SSF48179">
    <property type="entry name" value="6-phosphogluconate dehydrogenase C-terminal domain-like"/>
    <property type="match status" value="1"/>
</dbReference>
<sequence>MDTALRVLQKIEGEMPTFYLNIELVANIPLSERTRERAQSINIQLCPSIKDLVSLCSVILSIVPPKDSFATAQRIHETMSGSPSRNQNQPLYYLDLNATAPSLTRETNDLLSPNPNIVYIDGGIIGGPPRRTSTAEEDKWTLPSIVTSGPSLPSNPAYTHLLETLNIEHISPSIGAASGLKMCFASMTKGVYALAIQSFVTAESMGVFPELKRYMGEHNPGTFEIVNKGVVGMPPKAWRWVNEMQQIGAMMEEEGGFERGLYEEIGEVYRVVAEDTALGLEQTGRRERGTTVEDVVAVMREGMKRKKEKLE</sequence>
<evidence type="ECO:0000259" key="1">
    <source>
        <dbReference type="Pfam" id="PF09130"/>
    </source>
</evidence>
<gene>
    <name evidence="2" type="ORF">DSM5745_02290</name>
</gene>
<dbReference type="EMBL" id="PVWQ01000002">
    <property type="protein sequence ID" value="RDW90515.1"/>
    <property type="molecule type" value="Genomic_DNA"/>
</dbReference>
<reference evidence="2 3" key="1">
    <citation type="journal article" date="2018" name="IMA Fungus">
        <title>IMA Genome-F 9: Draft genome sequence of Annulohypoxylon stygium, Aspergillus mulundensis, Berkeleyomyces basicola (syn. Thielaviopsis basicola), Ceratocystis smalleyi, two Cercospora beticola strains, Coleophoma cylindrospora, Fusarium fracticaudum, Phialophora cf. hyalina, and Morchella septimelata.</title>
        <authorList>
            <person name="Wingfield B.D."/>
            <person name="Bills G.F."/>
            <person name="Dong Y."/>
            <person name="Huang W."/>
            <person name="Nel W.J."/>
            <person name="Swalarsk-Parry B.S."/>
            <person name="Vaghefi N."/>
            <person name="Wilken P.M."/>
            <person name="An Z."/>
            <person name="de Beer Z.W."/>
            <person name="De Vos L."/>
            <person name="Chen L."/>
            <person name="Duong T.A."/>
            <person name="Gao Y."/>
            <person name="Hammerbacher A."/>
            <person name="Kikkert J.R."/>
            <person name="Li Y."/>
            <person name="Li H."/>
            <person name="Li K."/>
            <person name="Li Q."/>
            <person name="Liu X."/>
            <person name="Ma X."/>
            <person name="Naidoo K."/>
            <person name="Pethybridge S.J."/>
            <person name="Sun J."/>
            <person name="Steenkamp E.T."/>
            <person name="van der Nest M.A."/>
            <person name="van Wyk S."/>
            <person name="Wingfield M.J."/>
            <person name="Xiong C."/>
            <person name="Yue Q."/>
            <person name="Zhang X."/>
        </authorList>
    </citation>
    <scope>NUCLEOTIDE SEQUENCE [LARGE SCALE GENOMIC DNA]</scope>
    <source>
        <strain evidence="2 3">DSM 5745</strain>
    </source>
</reference>
<protein>
    <recommendedName>
        <fullName evidence="1">Phosphogluconate dehydrogenase NAD-binding putative C-terminal domain-containing protein</fullName>
    </recommendedName>
</protein>
<dbReference type="Gene3D" id="1.10.1040.10">
    <property type="entry name" value="N-(1-d-carboxylethyl)-l-norvaline Dehydrogenase, domain 2"/>
    <property type="match status" value="1"/>
</dbReference>
<organism evidence="2 3">
    <name type="scientific">Aspergillus mulundensis</name>
    <dbReference type="NCBI Taxonomy" id="1810919"/>
    <lineage>
        <taxon>Eukaryota</taxon>
        <taxon>Fungi</taxon>
        <taxon>Dikarya</taxon>
        <taxon>Ascomycota</taxon>
        <taxon>Pezizomycotina</taxon>
        <taxon>Eurotiomycetes</taxon>
        <taxon>Eurotiomycetidae</taxon>
        <taxon>Eurotiales</taxon>
        <taxon>Aspergillaceae</taxon>
        <taxon>Aspergillus</taxon>
        <taxon>Aspergillus subgen. Nidulantes</taxon>
    </lineage>
</organism>
<dbReference type="RefSeq" id="XP_026607469.1">
    <property type="nucleotide sequence ID" value="XM_026744306.1"/>
</dbReference>
<proteinExistence type="predicted"/>
<feature type="domain" description="Phosphogluconate dehydrogenase NAD-binding putative C-terminal" evidence="1">
    <location>
        <begin position="202"/>
        <end position="271"/>
    </location>
</feature>
<dbReference type="AlphaFoldDB" id="A0A3D8SW43"/>
<accession>A0A3D8SW43</accession>
<comment type="caution">
    <text evidence="2">The sequence shown here is derived from an EMBL/GenBank/DDBJ whole genome shotgun (WGS) entry which is preliminary data.</text>
</comment>
<dbReference type="InterPro" id="IPR013328">
    <property type="entry name" value="6PGD_dom2"/>
</dbReference>
<dbReference type="Pfam" id="PF09130">
    <property type="entry name" value="DUF1932"/>
    <property type="match status" value="1"/>
</dbReference>
<dbReference type="SUPFAM" id="SSF51735">
    <property type="entry name" value="NAD(P)-binding Rossmann-fold domains"/>
    <property type="match status" value="1"/>
</dbReference>
<name>A0A3D8SW43_9EURO</name>
<keyword evidence="3" id="KW-1185">Reference proteome</keyword>
<dbReference type="OrthoDB" id="9988102at2759"/>
<dbReference type="InterPro" id="IPR015814">
    <property type="entry name" value="Pgluconate_DH_NAD-bd_C"/>
</dbReference>
<evidence type="ECO:0000313" key="2">
    <source>
        <dbReference type="EMBL" id="RDW90515.1"/>
    </source>
</evidence>
<dbReference type="GeneID" id="38112660"/>
<dbReference type="Gene3D" id="3.40.50.720">
    <property type="entry name" value="NAD(P)-binding Rossmann-like Domain"/>
    <property type="match status" value="1"/>
</dbReference>